<dbReference type="RefSeq" id="WP_142493296.1">
    <property type="nucleotide sequence ID" value="NZ_FXTO01000011.1"/>
</dbReference>
<evidence type="ECO:0000313" key="3">
    <source>
        <dbReference type="Proteomes" id="UP000316030"/>
    </source>
</evidence>
<organism evidence="2 3">
    <name type="scientific">Thalassovita litoralis</name>
    <dbReference type="NCBI Taxonomy" id="1010611"/>
    <lineage>
        <taxon>Bacteria</taxon>
        <taxon>Pseudomonadati</taxon>
        <taxon>Pseudomonadota</taxon>
        <taxon>Alphaproteobacteria</taxon>
        <taxon>Rhodobacterales</taxon>
        <taxon>Roseobacteraceae</taxon>
        <taxon>Thalassovita</taxon>
    </lineage>
</organism>
<accession>A0A521DHE2</accession>
<dbReference type="Gene3D" id="3.10.180.10">
    <property type="entry name" value="2,3-Dihydroxybiphenyl 1,2-Dioxygenase, domain 1"/>
    <property type="match status" value="1"/>
</dbReference>
<protein>
    <recommendedName>
        <fullName evidence="4">Bleomycin resistance protein</fullName>
    </recommendedName>
</protein>
<reference evidence="2 3" key="1">
    <citation type="submission" date="2017-05" db="EMBL/GenBank/DDBJ databases">
        <authorList>
            <person name="Varghese N."/>
            <person name="Submissions S."/>
        </authorList>
    </citation>
    <scope>NUCLEOTIDE SEQUENCE [LARGE SCALE GENOMIC DNA]</scope>
    <source>
        <strain evidence="2 3">DSM 29506</strain>
    </source>
</reference>
<keyword evidence="3" id="KW-1185">Reference proteome</keyword>
<dbReference type="SUPFAM" id="SSF54593">
    <property type="entry name" value="Glyoxalase/Bleomycin resistance protein/Dihydroxybiphenyl dioxygenase"/>
    <property type="match status" value="1"/>
</dbReference>
<dbReference type="OrthoDB" id="6624781at2"/>
<dbReference type="InterPro" id="IPR000335">
    <property type="entry name" value="Bleomycin-R"/>
</dbReference>
<dbReference type="AlphaFoldDB" id="A0A521DHE2"/>
<proteinExistence type="predicted"/>
<keyword evidence="1" id="KW-0046">Antibiotic resistance</keyword>
<dbReference type="GO" id="GO:0046677">
    <property type="term" value="P:response to antibiotic"/>
    <property type="evidence" value="ECO:0007669"/>
    <property type="project" value="UniProtKB-KW"/>
</dbReference>
<evidence type="ECO:0000256" key="1">
    <source>
        <dbReference type="ARBA" id="ARBA00023251"/>
    </source>
</evidence>
<dbReference type="InterPro" id="IPR029068">
    <property type="entry name" value="Glyas_Bleomycin-R_OHBP_Dase"/>
</dbReference>
<sequence length="125" mass="14347">MTHNRITANLPSSDFERTISFYGDLGFAVDFQDEGWLILKRGALELEFFPHPDVDKWSSWFSACIRLDDIDTMLAEWETLDIPRDNTSIPRLTGAFKLPNAPRMFALVDPDGSLLRVLENEDQNQ</sequence>
<dbReference type="EMBL" id="FXTO01000011">
    <property type="protein sequence ID" value="SMO71194.1"/>
    <property type="molecule type" value="Genomic_DNA"/>
</dbReference>
<dbReference type="PRINTS" id="PR00311">
    <property type="entry name" value="BLEOMYCINRST"/>
</dbReference>
<dbReference type="CDD" id="cd08350">
    <property type="entry name" value="BLMT_like"/>
    <property type="match status" value="1"/>
</dbReference>
<evidence type="ECO:0000313" key="2">
    <source>
        <dbReference type="EMBL" id="SMO71194.1"/>
    </source>
</evidence>
<name>A0A521DHE2_9RHOB</name>
<evidence type="ECO:0008006" key="4">
    <source>
        <dbReference type="Google" id="ProtNLM"/>
    </source>
</evidence>
<dbReference type="Proteomes" id="UP000316030">
    <property type="component" value="Unassembled WGS sequence"/>
</dbReference>
<gene>
    <name evidence="2" type="ORF">SAMN06265173_1117</name>
</gene>